<dbReference type="InterPro" id="IPR002035">
    <property type="entry name" value="VWF_A"/>
</dbReference>
<comment type="caution">
    <text evidence="3">The sequence shown here is derived from an EMBL/GenBank/DDBJ whole genome shotgun (WGS) entry which is preliminary data.</text>
</comment>
<dbReference type="EMBL" id="JMCC02000110">
    <property type="protein sequence ID" value="KIG13010.1"/>
    <property type="molecule type" value="Genomic_DNA"/>
</dbReference>
<feature type="domain" description="VWFA" evidence="2">
    <location>
        <begin position="321"/>
        <end position="585"/>
    </location>
</feature>
<dbReference type="InterPro" id="IPR024038">
    <property type="entry name" value="MYXO-CTERM"/>
</dbReference>
<feature type="compositionally biased region" description="Low complexity" evidence="1">
    <location>
        <begin position="599"/>
        <end position="622"/>
    </location>
</feature>
<dbReference type="Gene3D" id="3.40.50.410">
    <property type="entry name" value="von Willebrand factor, type A domain"/>
    <property type="match status" value="2"/>
</dbReference>
<sequence length="761" mass="79385">MISGGTGTIMRRLAISPAHRRLALQLALLGGIGLAFMTSRDPVAVAGGGNDCFEENDCTFKKPNFMIVLDYSSSMSEPFGMGQTRWQVAVDAISALMTTNQGYFQENMHVALMRYGHDPDPGGFGTVIPGDMSGIVDGQSLDVGWYDPEAPDKDYFECNGQDIIDSLAATPPPLCPNGPGNCSGIGTWTKGALDHAKVVIGASKLHHPEDVIPGQERFYGLMVVTDGAWTAQAGFPQLSPPEDNPSITAAELFDLQGIPTYVVAVADAGDLPFANELAAAGGTTESIAADNPAELFQAIGQVVQEIADQVIVPECTAGLPRLMVLLDASSSMLNVGMAPGGPGETGWDRARSALASGNNSLFDVEVDGIGRPVEDLIHLGLTVFGGEAPPEEKVLVQYGPCMQDNFGWALDPTTSCEEPGCDDPWGGPSITWTFKDGSVIPPFFDQQTLSHMPACLPSGSGICQGSGTFTHRGFELVFDNLLDYQANPPDLYPTDDTTQYLNVLITDGQYNGYSTDAQVQGAMQVMFDAGVKTYVIGFGDGLATPEAQQQLANMAGWGSGGQEAFFDADNQMELEAALAAIISDISFDPCCAFNDCSENPEPTTNEPDPGMSTFTSSSSSSGDGDGDTGWDTDGDGTSDSWGTADGDSTTWDTDGDGTSDSGWDTDGDGTSDGWDSDDQDGDSGWDSADDGPDGDGGPDGGTAGDESGTAGFGFGNDAGLNGRGCNCAVSGDGSSNQGPWAPLALLGFGLLGLSSTLRRRE</sequence>
<accession>A0A0C2CTR0</accession>
<protein>
    <submittedName>
        <fullName evidence="3">Adsorption protein</fullName>
    </submittedName>
</protein>
<dbReference type="Proteomes" id="UP000031599">
    <property type="component" value="Unassembled WGS sequence"/>
</dbReference>
<name>A0A0C2CTR0_9BACT</name>
<feature type="region of interest" description="Disordered" evidence="1">
    <location>
        <begin position="598"/>
        <end position="716"/>
    </location>
</feature>
<gene>
    <name evidence="3" type="ORF">DB30_00784</name>
</gene>
<feature type="domain" description="VWFA" evidence="2">
    <location>
        <begin position="64"/>
        <end position="306"/>
    </location>
</feature>
<dbReference type="PROSITE" id="PS50234">
    <property type="entry name" value="VWFA"/>
    <property type="match status" value="2"/>
</dbReference>
<dbReference type="NCBIfam" id="TIGR03901">
    <property type="entry name" value="MYXO-CTERM"/>
    <property type="match status" value="1"/>
</dbReference>
<dbReference type="InterPro" id="IPR036465">
    <property type="entry name" value="vWFA_dom_sf"/>
</dbReference>
<feature type="compositionally biased region" description="Low complexity" evidence="1">
    <location>
        <begin position="637"/>
        <end position="652"/>
    </location>
</feature>
<organism evidence="3 4">
    <name type="scientific">Enhygromyxa salina</name>
    <dbReference type="NCBI Taxonomy" id="215803"/>
    <lineage>
        <taxon>Bacteria</taxon>
        <taxon>Pseudomonadati</taxon>
        <taxon>Myxococcota</taxon>
        <taxon>Polyangia</taxon>
        <taxon>Nannocystales</taxon>
        <taxon>Nannocystaceae</taxon>
        <taxon>Enhygromyxa</taxon>
    </lineage>
</organism>
<evidence type="ECO:0000259" key="2">
    <source>
        <dbReference type="PROSITE" id="PS50234"/>
    </source>
</evidence>
<dbReference type="AlphaFoldDB" id="A0A0C2CTR0"/>
<feature type="compositionally biased region" description="Gly residues" evidence="1">
    <location>
        <begin position="694"/>
        <end position="703"/>
    </location>
</feature>
<proteinExistence type="predicted"/>
<feature type="compositionally biased region" description="Acidic residues" evidence="1">
    <location>
        <begin position="624"/>
        <end position="636"/>
    </location>
</feature>
<dbReference type="SUPFAM" id="SSF53300">
    <property type="entry name" value="vWA-like"/>
    <property type="match status" value="2"/>
</dbReference>
<feature type="compositionally biased region" description="Acidic residues" evidence="1">
    <location>
        <begin position="653"/>
        <end position="693"/>
    </location>
</feature>
<evidence type="ECO:0000256" key="1">
    <source>
        <dbReference type="SAM" id="MobiDB-lite"/>
    </source>
</evidence>
<evidence type="ECO:0000313" key="3">
    <source>
        <dbReference type="EMBL" id="KIG13010.1"/>
    </source>
</evidence>
<reference evidence="3 4" key="1">
    <citation type="submission" date="2014-12" db="EMBL/GenBank/DDBJ databases">
        <title>Genome assembly of Enhygromyxa salina DSM 15201.</title>
        <authorList>
            <person name="Sharma G."/>
            <person name="Subramanian S."/>
        </authorList>
    </citation>
    <scope>NUCLEOTIDE SEQUENCE [LARGE SCALE GENOMIC DNA]</scope>
    <source>
        <strain evidence="3 4">DSM 15201</strain>
    </source>
</reference>
<evidence type="ECO:0000313" key="4">
    <source>
        <dbReference type="Proteomes" id="UP000031599"/>
    </source>
</evidence>